<protein>
    <submittedName>
        <fullName evidence="1">Uncharacterized protein</fullName>
    </submittedName>
</protein>
<dbReference type="Proteomes" id="UP000326729">
    <property type="component" value="Unassembled WGS sequence"/>
</dbReference>
<evidence type="ECO:0000313" key="2">
    <source>
        <dbReference type="Proteomes" id="UP000326729"/>
    </source>
</evidence>
<dbReference type="SUPFAM" id="SSF51735">
    <property type="entry name" value="NAD(P)-binding Rossmann-fold domains"/>
    <property type="match status" value="1"/>
</dbReference>
<dbReference type="EMBL" id="CABVGY010000112">
    <property type="protein sequence ID" value="VVN48542.1"/>
    <property type="molecule type" value="Genomic_DNA"/>
</dbReference>
<dbReference type="AlphaFoldDB" id="A0A5E6Y441"/>
<accession>A0A5E6Y441</accession>
<dbReference type="InterPro" id="IPR036291">
    <property type="entry name" value="NAD(P)-bd_dom_sf"/>
</dbReference>
<organism evidence="1 2">
    <name type="scientific">Pseudomonas fluorescens</name>
    <dbReference type="NCBI Taxonomy" id="294"/>
    <lineage>
        <taxon>Bacteria</taxon>
        <taxon>Pseudomonadati</taxon>
        <taxon>Pseudomonadota</taxon>
        <taxon>Gammaproteobacteria</taxon>
        <taxon>Pseudomonadales</taxon>
        <taxon>Pseudomonadaceae</taxon>
        <taxon>Pseudomonas</taxon>
    </lineage>
</organism>
<evidence type="ECO:0000313" key="1">
    <source>
        <dbReference type="EMBL" id="VVN48542.1"/>
    </source>
</evidence>
<name>A0A5E6Y441_PSEFL</name>
<dbReference type="Gene3D" id="3.40.50.720">
    <property type="entry name" value="NAD(P)-binding Rossmann-like Domain"/>
    <property type="match status" value="1"/>
</dbReference>
<reference evidence="1 2" key="1">
    <citation type="submission" date="2019-09" db="EMBL/GenBank/DDBJ databases">
        <authorList>
            <person name="Chandra G."/>
            <person name="Truman W A."/>
        </authorList>
    </citation>
    <scope>NUCLEOTIDE SEQUENCE [LARGE SCALE GENOMIC DNA]</scope>
    <source>
        <strain evidence="1">PS659</strain>
    </source>
</reference>
<gene>
    <name evidence="1" type="ORF">PS659_06100</name>
</gene>
<sequence length="43" mass="4201">MSSLGQGGLPQDVAEAVAWLAQPGTGAFTGQALRVCGQSVLGA</sequence>
<proteinExistence type="predicted"/>